<name>A0A6G6AHB2_ASF</name>
<reference evidence="2" key="1">
    <citation type="submission" date="2020-01" db="EMBL/GenBank/DDBJ databases">
        <authorList>
            <person name="Chastagner A."/>
            <person name="Le Potier M.-F."/>
            <person name="Pereira de Oliveira R."/>
        </authorList>
    </citation>
    <scope>NUCLEOTIDE SEQUENCE [LARGE SCALE GENOMIC DNA]</scope>
    <source>
        <strain evidence="2">Liv13/33</strain>
    </source>
</reference>
<accession>A0A6G6AHB2</accession>
<organismHost>
    <name type="scientific">Potamochoerus larvatus</name>
    <name type="common">Bushpig</name>
    <dbReference type="NCBI Taxonomy" id="273792"/>
</organismHost>
<proteinExistence type="predicted"/>
<organism evidence="1 2">
    <name type="scientific">African swine fever virus</name>
    <name type="common">ASFV</name>
    <dbReference type="NCBI Taxonomy" id="10497"/>
    <lineage>
        <taxon>Viruses</taxon>
        <taxon>Varidnaviria</taxon>
        <taxon>Bamfordvirae</taxon>
        <taxon>Nucleocytoviricota</taxon>
        <taxon>Pokkesviricetes</taxon>
        <taxon>Asfuvirales</taxon>
        <taxon>Asfarviridae</taxon>
        <taxon>Asfivirus</taxon>
        <taxon>Asfivirus haemorrhagiae</taxon>
    </lineage>
</organism>
<dbReference type="Pfam" id="PF01671">
    <property type="entry name" value="ASFV_360"/>
    <property type="match status" value="1"/>
</dbReference>
<dbReference type="GO" id="GO:0042330">
    <property type="term" value="P:taxis"/>
    <property type="evidence" value="ECO:0007669"/>
    <property type="project" value="InterPro"/>
</dbReference>
<dbReference type="InterPro" id="IPR002595">
    <property type="entry name" value="ASFV_MGF360"/>
</dbReference>
<organismHost>
    <name type="scientific">Ornithodoros moubata</name>
    <name type="common">Soft tick</name>
    <name type="synonym">Argasid tick</name>
    <dbReference type="NCBI Taxonomy" id="6938"/>
</organismHost>
<organismHost>
    <name type="scientific">Phacochoerus aethiopicus</name>
    <name type="common">Warthog</name>
    <dbReference type="NCBI Taxonomy" id="85517"/>
</organismHost>
<protein>
    <submittedName>
        <fullName evidence="1">MGF 360-1L</fullName>
    </submittedName>
</protein>
<evidence type="ECO:0000313" key="2">
    <source>
        <dbReference type="Proteomes" id="UP000500872"/>
    </source>
</evidence>
<dbReference type="EMBL" id="MN913970">
    <property type="protein sequence ID" value="QID21129.1"/>
    <property type="molecule type" value="Genomic_DNA"/>
</dbReference>
<evidence type="ECO:0000313" key="1">
    <source>
        <dbReference type="EMBL" id="QID21129.1"/>
    </source>
</evidence>
<dbReference type="Proteomes" id="UP000500872">
    <property type="component" value="Segment"/>
</dbReference>
<organismHost>
    <name type="scientific">Phacochoerus africanus</name>
    <name type="common">Warthog</name>
    <dbReference type="NCBI Taxonomy" id="41426"/>
</organismHost>
<sequence length="360" mass="41760">MPSTLQALTKKVLATQPVFKDDYCILERCGLWWHEAPITIHHTCIDKQILIKTASFKHGLTLNVALMKAVQENNHGLIELFTEWGADISFGLVTVNMECTQDLCQKLGARKALNENKILEIFYNVQYVKTSSNIILCHELLSDNPLFLNNAQLKLRIFGELDTLSINFTLDNISFNEMLTRYWYSMAILYKLTEAIQYFYQRYSHFKDWRLICGVAYNNVFDLHEIYNKEKTNIDIDEMMQLACMYDCNYTTIYYCCMLGADINRAMITSVMNFCEGNLFLCIDLGADAFEESMEIASQTNNWILINILLFKNYSPDSSLLSIKTTDPEKINALLDEEKYKSKNMLIYEESLFHIYGVNI</sequence>
<organismHost>
    <name type="scientific">Ornithodoros</name>
    <name type="common">relapsing fever ticks</name>
    <dbReference type="NCBI Taxonomy" id="6937"/>
</organismHost>
<organismHost>
    <name type="scientific">Sus scrofa</name>
    <name type="common">Pig</name>
    <dbReference type="NCBI Taxonomy" id="9823"/>
</organismHost>